<evidence type="ECO:0000256" key="4">
    <source>
        <dbReference type="ARBA" id="ARBA00022723"/>
    </source>
</evidence>
<dbReference type="PANTHER" id="PTHR43771">
    <property type="entry name" value="PHOSPHOMANNOMUTASE"/>
    <property type="match status" value="1"/>
</dbReference>
<evidence type="ECO:0000256" key="2">
    <source>
        <dbReference type="ARBA" id="ARBA00010231"/>
    </source>
</evidence>
<dbReference type="Gene3D" id="3.40.120.10">
    <property type="entry name" value="Alpha-D-Glucose-1,6-Bisphosphate, subunit A, domain 3"/>
    <property type="match status" value="3"/>
</dbReference>
<keyword evidence="5" id="KW-0460">Magnesium</keyword>
<dbReference type="GO" id="GO:0016868">
    <property type="term" value="F:intramolecular phosphotransferase activity"/>
    <property type="evidence" value="ECO:0007669"/>
    <property type="project" value="InterPro"/>
</dbReference>
<protein>
    <recommendedName>
        <fullName evidence="10">Alpha-D-phosphohexomutase alpha/beta/alpha domain-containing protein</fullName>
    </recommendedName>
</protein>
<dbReference type="InterPro" id="IPR005845">
    <property type="entry name" value="A-D-PHexomutase_a/b/a-II"/>
</dbReference>
<feature type="domain" description="Alpha-D-phosphohexomutase alpha/beta/alpha" evidence="7">
    <location>
        <begin position="18"/>
        <end position="139"/>
    </location>
</feature>
<evidence type="ECO:0000259" key="8">
    <source>
        <dbReference type="Pfam" id="PF02879"/>
    </source>
</evidence>
<dbReference type="EMBL" id="LAZR01009717">
    <property type="protein sequence ID" value="KKM70983.1"/>
    <property type="molecule type" value="Genomic_DNA"/>
</dbReference>
<dbReference type="InterPro" id="IPR005844">
    <property type="entry name" value="A-D-PHexomutase_a/b/a-I"/>
</dbReference>
<comment type="caution">
    <text evidence="9">The sequence shown here is derived from an EMBL/GenBank/DDBJ whole genome shotgun (WGS) entry which is preliminary data.</text>
</comment>
<dbReference type="Pfam" id="PF02879">
    <property type="entry name" value="PGM_PMM_II"/>
    <property type="match status" value="1"/>
</dbReference>
<evidence type="ECO:0000259" key="7">
    <source>
        <dbReference type="Pfam" id="PF02878"/>
    </source>
</evidence>
<gene>
    <name evidence="9" type="ORF">LCGC14_1435210</name>
</gene>
<dbReference type="GO" id="GO:0046872">
    <property type="term" value="F:metal ion binding"/>
    <property type="evidence" value="ECO:0007669"/>
    <property type="project" value="UniProtKB-KW"/>
</dbReference>
<reference evidence="9" key="1">
    <citation type="journal article" date="2015" name="Nature">
        <title>Complex archaea that bridge the gap between prokaryotes and eukaryotes.</title>
        <authorList>
            <person name="Spang A."/>
            <person name="Saw J.H."/>
            <person name="Jorgensen S.L."/>
            <person name="Zaremba-Niedzwiedzka K."/>
            <person name="Martijn J."/>
            <person name="Lind A.E."/>
            <person name="van Eijk R."/>
            <person name="Schleper C."/>
            <person name="Guy L."/>
            <person name="Ettema T.J."/>
        </authorList>
    </citation>
    <scope>NUCLEOTIDE SEQUENCE</scope>
</reference>
<comment type="similarity">
    <text evidence="2">Belongs to the phosphohexose mutase family.</text>
</comment>
<dbReference type="PANTHER" id="PTHR43771:SF1">
    <property type="entry name" value="PHOSPHOMANNOMUTASE"/>
    <property type="match status" value="1"/>
</dbReference>
<feature type="domain" description="Alpha-D-phosphohexomutase alpha/beta/alpha" evidence="8">
    <location>
        <begin position="163"/>
        <end position="261"/>
    </location>
</feature>
<dbReference type="InterPro" id="IPR016055">
    <property type="entry name" value="A-D-PHexomutase_a/b/a-I/II/III"/>
</dbReference>
<dbReference type="SUPFAM" id="SSF53738">
    <property type="entry name" value="Phosphoglucomutase, first 3 domains"/>
    <property type="match status" value="3"/>
</dbReference>
<evidence type="ECO:0008006" key="10">
    <source>
        <dbReference type="Google" id="ProtNLM"/>
    </source>
</evidence>
<evidence type="ECO:0000256" key="1">
    <source>
        <dbReference type="ARBA" id="ARBA00001946"/>
    </source>
</evidence>
<organism evidence="9">
    <name type="scientific">marine sediment metagenome</name>
    <dbReference type="NCBI Taxonomy" id="412755"/>
    <lineage>
        <taxon>unclassified sequences</taxon>
        <taxon>metagenomes</taxon>
        <taxon>ecological metagenomes</taxon>
    </lineage>
</organism>
<keyword evidence="6" id="KW-0413">Isomerase</keyword>
<name>A0A0F9JMW6_9ZZZZ</name>
<evidence type="ECO:0000313" key="9">
    <source>
        <dbReference type="EMBL" id="KKM70983.1"/>
    </source>
</evidence>
<dbReference type="Pfam" id="PF02878">
    <property type="entry name" value="PGM_PMM_I"/>
    <property type="match status" value="1"/>
</dbReference>
<accession>A0A0F9JMW6</accession>
<keyword evidence="4" id="KW-0479">Metal-binding</keyword>
<evidence type="ECO:0000256" key="3">
    <source>
        <dbReference type="ARBA" id="ARBA00022553"/>
    </source>
</evidence>
<sequence length="462" mass="52058">MNYKQIKNLNELNKNGRIIGKANYVFTPEISSSLGSIHGSLFKKNESIVMGRDYHNDSLMLKRAYTSGMMSTGINLLNLSDCTFPLLQFTIRRFGASGGVYLSGGHLYSEDVGIRFLDAGGIELAESEIQKIIDSYNKYPKHVRRVNPNEIGQIKSIPQTADIYVKSLQQFVDKKKIRKANLKIVVDCSYGPTGKITPLLINDIGVEAIALNTHYRQRSLIPVPSVNTIRNTADIVKASNSHLGVCFDVDGSRILLIDENGLEINFEDLLMLFVSFDKRILKSKSNTIITTPSISPVVKDFIEESGYPIKQVENNPGEISRQIREERACFAAADTLKFYFVEYSPFSDCNFILLKVLEIMTNQKDLISSLTRSFPKGKKVNKTVPISSELIGNIHNRLREAAQENGYKYHDIINELKIIEEDVSIVIKAALYRDAIHLSAESEEKEKAQKIILRWENIISQL</sequence>
<dbReference type="AlphaFoldDB" id="A0A0F9JMW6"/>
<comment type="cofactor">
    <cofactor evidence="1">
        <name>Mg(2+)</name>
        <dbReference type="ChEBI" id="CHEBI:18420"/>
    </cofactor>
</comment>
<keyword evidence="3" id="KW-0597">Phosphoprotein</keyword>
<proteinExistence type="inferred from homology"/>
<evidence type="ECO:0000256" key="6">
    <source>
        <dbReference type="ARBA" id="ARBA00023235"/>
    </source>
</evidence>
<dbReference type="GO" id="GO:0005975">
    <property type="term" value="P:carbohydrate metabolic process"/>
    <property type="evidence" value="ECO:0007669"/>
    <property type="project" value="InterPro"/>
</dbReference>
<evidence type="ECO:0000256" key="5">
    <source>
        <dbReference type="ARBA" id="ARBA00022842"/>
    </source>
</evidence>